<sequence>MEPSKLLLDSKFGARSTECPITMASEIGSLSRRLLASCSIRTAPSLGVAQAIRQPLWLQPRAFSTSAKFFNDSPFSSKPEPPAAANTEGPDALSQTPPPPPPPAFTASAPSKKKFNTPWTYDATKDSFDIAKIVAMEHDEFLQKHLNAGEREPELRTRPPTGRTVHLYGNMDLPRALKALDATVRKNKIKRLWQRQKRHERPGLKRKRLKSERKVKRFNEGFKATVKRVQELTNQGW</sequence>
<keyword evidence="6" id="KW-1185">Reference proteome</keyword>
<evidence type="ECO:0000313" key="5">
    <source>
        <dbReference type="EMBL" id="KAF6805008.1"/>
    </source>
</evidence>
<proteinExistence type="inferred from homology"/>
<comment type="similarity">
    <text evidence="1">Belongs to the bacterial ribosomal protein bS21 family.</text>
</comment>
<dbReference type="GO" id="GO:0003735">
    <property type="term" value="F:structural constituent of ribosome"/>
    <property type="evidence" value="ECO:0007669"/>
    <property type="project" value="InterPro"/>
</dbReference>
<name>A0A8H6MQW3_9PEZI</name>
<evidence type="ECO:0000256" key="1">
    <source>
        <dbReference type="ARBA" id="ARBA00006640"/>
    </source>
</evidence>
<dbReference type="InterPro" id="IPR052837">
    <property type="entry name" value="Mitoribosomal_bS21"/>
</dbReference>
<keyword evidence="2 5" id="KW-0689">Ribosomal protein</keyword>
<evidence type="ECO:0000256" key="4">
    <source>
        <dbReference type="SAM" id="MobiDB-lite"/>
    </source>
</evidence>
<dbReference type="EMBL" id="WIGN01000193">
    <property type="protein sequence ID" value="KAF6805008.1"/>
    <property type="molecule type" value="Genomic_DNA"/>
</dbReference>
<gene>
    <name evidence="5" type="ORF">CSOJ01_09785</name>
</gene>
<dbReference type="AlphaFoldDB" id="A0A8H6MQW3"/>
<dbReference type="GO" id="GO:0070124">
    <property type="term" value="P:mitochondrial translational initiation"/>
    <property type="evidence" value="ECO:0007669"/>
    <property type="project" value="TreeGrafter"/>
</dbReference>
<keyword evidence="3" id="KW-0687">Ribonucleoprotein</keyword>
<dbReference type="PANTHER" id="PTHR41237:SF1">
    <property type="entry name" value="SMALL RIBOSOMAL SUBUNIT PROTEIN BS21M"/>
    <property type="match status" value="1"/>
</dbReference>
<organism evidence="5 6">
    <name type="scientific">Colletotrichum sojae</name>
    <dbReference type="NCBI Taxonomy" id="2175907"/>
    <lineage>
        <taxon>Eukaryota</taxon>
        <taxon>Fungi</taxon>
        <taxon>Dikarya</taxon>
        <taxon>Ascomycota</taxon>
        <taxon>Pezizomycotina</taxon>
        <taxon>Sordariomycetes</taxon>
        <taxon>Hypocreomycetidae</taxon>
        <taxon>Glomerellales</taxon>
        <taxon>Glomerellaceae</taxon>
        <taxon>Colletotrichum</taxon>
        <taxon>Colletotrichum orchidearum species complex</taxon>
    </lineage>
</organism>
<dbReference type="GO" id="GO:0005763">
    <property type="term" value="C:mitochondrial small ribosomal subunit"/>
    <property type="evidence" value="ECO:0007669"/>
    <property type="project" value="TreeGrafter"/>
</dbReference>
<dbReference type="InterPro" id="IPR001911">
    <property type="entry name" value="Ribosomal_bS21"/>
</dbReference>
<protein>
    <submittedName>
        <fullName evidence="5">Ribosomal protein s21</fullName>
    </submittedName>
</protein>
<evidence type="ECO:0000256" key="3">
    <source>
        <dbReference type="ARBA" id="ARBA00023274"/>
    </source>
</evidence>
<accession>A0A8H6MQW3</accession>
<dbReference type="Proteomes" id="UP000652219">
    <property type="component" value="Unassembled WGS sequence"/>
</dbReference>
<comment type="caution">
    <text evidence="5">The sequence shown here is derived from an EMBL/GenBank/DDBJ whole genome shotgun (WGS) entry which is preliminary data.</text>
</comment>
<evidence type="ECO:0000256" key="2">
    <source>
        <dbReference type="ARBA" id="ARBA00022980"/>
    </source>
</evidence>
<dbReference type="PANTHER" id="PTHR41237">
    <property type="entry name" value="37S RIBOSOMAL PROTEIN MRP21, MITOCHONDRIAL"/>
    <property type="match status" value="1"/>
</dbReference>
<evidence type="ECO:0000313" key="6">
    <source>
        <dbReference type="Proteomes" id="UP000652219"/>
    </source>
</evidence>
<dbReference type="Pfam" id="PF01165">
    <property type="entry name" value="Ribosomal_S21"/>
    <property type="match status" value="1"/>
</dbReference>
<reference evidence="5 6" key="1">
    <citation type="journal article" date="2020" name="Phytopathology">
        <title>Genome Sequence Resources of Colletotrichum truncatum, C. plurivorum, C. musicola, and C. sojae: Four Species Pathogenic to Soybean (Glycine max).</title>
        <authorList>
            <person name="Rogerio F."/>
            <person name="Boufleur T.R."/>
            <person name="Ciampi-Guillardi M."/>
            <person name="Sukno S.A."/>
            <person name="Thon M.R."/>
            <person name="Massola Junior N.S."/>
            <person name="Baroncelli R."/>
        </authorList>
    </citation>
    <scope>NUCLEOTIDE SEQUENCE [LARGE SCALE GENOMIC DNA]</scope>
    <source>
        <strain evidence="5 6">LFN0009</strain>
    </source>
</reference>
<feature type="region of interest" description="Disordered" evidence="4">
    <location>
        <begin position="73"/>
        <end position="118"/>
    </location>
</feature>